<evidence type="ECO:0000313" key="5">
    <source>
        <dbReference type="EMBL" id="GAA2139958.1"/>
    </source>
</evidence>
<feature type="chain" id="PRO_5046806750" description="Periplasmic binding protein domain-containing protein" evidence="3">
    <location>
        <begin position="20"/>
        <end position="375"/>
    </location>
</feature>
<dbReference type="PANTHER" id="PTHR30036:SF7">
    <property type="entry name" value="ABC TRANSPORTER PERIPLASMIC-BINDING PROTEIN YPHF"/>
    <property type="match status" value="1"/>
</dbReference>
<reference evidence="5 6" key="1">
    <citation type="journal article" date="2019" name="Int. J. Syst. Evol. Microbiol.">
        <title>The Global Catalogue of Microorganisms (GCM) 10K type strain sequencing project: providing services to taxonomists for standard genome sequencing and annotation.</title>
        <authorList>
            <consortium name="The Broad Institute Genomics Platform"/>
            <consortium name="The Broad Institute Genome Sequencing Center for Infectious Disease"/>
            <person name="Wu L."/>
            <person name="Ma J."/>
        </authorList>
    </citation>
    <scope>NUCLEOTIDE SEQUENCE [LARGE SCALE GENOMIC DNA]</scope>
    <source>
        <strain evidence="5 6">JCM 15921</strain>
    </source>
</reference>
<gene>
    <name evidence="5" type="ORF">GCM10009825_27320</name>
</gene>
<dbReference type="InterPro" id="IPR050555">
    <property type="entry name" value="Bact_Solute-Bind_Prot2"/>
</dbReference>
<keyword evidence="6" id="KW-1185">Reference proteome</keyword>
<proteinExistence type="inferred from homology"/>
<keyword evidence="3" id="KW-0732">Signal</keyword>
<dbReference type="Proteomes" id="UP001500102">
    <property type="component" value="Unassembled WGS sequence"/>
</dbReference>
<dbReference type="PANTHER" id="PTHR30036">
    <property type="entry name" value="D-XYLOSE-BINDING PERIPLASMIC PROTEIN"/>
    <property type="match status" value="1"/>
</dbReference>
<evidence type="ECO:0000256" key="2">
    <source>
        <dbReference type="ARBA" id="ARBA00007639"/>
    </source>
</evidence>
<dbReference type="SUPFAM" id="SSF53822">
    <property type="entry name" value="Periplasmic binding protein-like I"/>
    <property type="match status" value="1"/>
</dbReference>
<evidence type="ECO:0000313" key="6">
    <source>
        <dbReference type="Proteomes" id="UP001500102"/>
    </source>
</evidence>
<dbReference type="InterPro" id="IPR028082">
    <property type="entry name" value="Peripla_BP_I"/>
</dbReference>
<comment type="similarity">
    <text evidence="2">Belongs to the bacterial solute-binding protein 2 family.</text>
</comment>
<evidence type="ECO:0000259" key="4">
    <source>
        <dbReference type="Pfam" id="PF13407"/>
    </source>
</evidence>
<feature type="signal peptide" evidence="3">
    <location>
        <begin position="1"/>
        <end position="19"/>
    </location>
</feature>
<comment type="subcellular location">
    <subcellularLocation>
        <location evidence="1">Cell envelope</location>
    </subcellularLocation>
</comment>
<feature type="domain" description="Periplasmic binding protein" evidence="4">
    <location>
        <begin position="86"/>
        <end position="336"/>
    </location>
</feature>
<evidence type="ECO:0000256" key="3">
    <source>
        <dbReference type="SAM" id="SignalP"/>
    </source>
</evidence>
<dbReference type="Pfam" id="PF13407">
    <property type="entry name" value="Peripla_BP_4"/>
    <property type="match status" value="1"/>
</dbReference>
<sequence length="375" mass="38866">MALLACLMLLTTACGSAQSSQTSQTNSAASAAFTTKVTADVAAATAPQTPTTNPVPASASLSTGAKKIVIIPCSMAVEGCARPARSTQEASRLLGWDATIDDPASDSTKISAAIQRAVSRKVDAIALTSIDAAAVQGDIKSARDAGIAVTCNMCGNKDDLYESLIPALDANNKAGYLLGEFAFLEARKRFNSAPKFIVLTDPEFDTVKARVSGLKQFIDDCKAAGAGCEQVAESSFLAGEISTVAPGRVAQLARSNPRYNVLFAGFDAAMLFFSQGLQQAGLADSKKAFGISVDADVANTEMIRKGGFQAASIGFAFGRAGYGQVDNLNRIFSGQKPQDQGVTGKLVTAENAPASGGWDGDFDAVGLYKGLWKVS</sequence>
<comment type="caution">
    <text evidence="5">The sequence shown here is derived from an EMBL/GenBank/DDBJ whole genome shotgun (WGS) entry which is preliminary data.</text>
</comment>
<dbReference type="InterPro" id="IPR025997">
    <property type="entry name" value="SBP_2_dom"/>
</dbReference>
<organism evidence="5 6">
    <name type="scientific">Arthrobacter humicola</name>
    <dbReference type="NCBI Taxonomy" id="409291"/>
    <lineage>
        <taxon>Bacteria</taxon>
        <taxon>Bacillati</taxon>
        <taxon>Actinomycetota</taxon>
        <taxon>Actinomycetes</taxon>
        <taxon>Micrococcales</taxon>
        <taxon>Micrococcaceae</taxon>
        <taxon>Arthrobacter</taxon>
    </lineage>
</organism>
<accession>A0ABN2ZC16</accession>
<name>A0ABN2ZC16_9MICC</name>
<dbReference type="Gene3D" id="3.40.50.2300">
    <property type="match status" value="2"/>
</dbReference>
<protein>
    <recommendedName>
        <fullName evidence="4">Periplasmic binding protein domain-containing protein</fullName>
    </recommendedName>
</protein>
<evidence type="ECO:0000256" key="1">
    <source>
        <dbReference type="ARBA" id="ARBA00004196"/>
    </source>
</evidence>
<dbReference type="EMBL" id="BAAAQB010000037">
    <property type="protein sequence ID" value="GAA2139958.1"/>
    <property type="molecule type" value="Genomic_DNA"/>
</dbReference>